<sequence length="233" mass="26124">MSRVQRQLMTALDALDQAFASEEPFPVAGCTYCYAEQDLVDLSGPLHRIPDDLVSAAAAEVPDHWDDFSRLYRRLVPRIVRPVVTGRFHVDEELIASRLLQAGWTTWDASLTGALRDVWAAWWEATLHTYPSPVTAREVLSLLTVATNGLRPWLDVWTATSHPAADAHLADLIDDVLFECEVTDLRMGFYGEYHAGPELLGWLLTDVRDRADDARLDSPFLLEHHQGATQYAG</sequence>
<name>A0A0L8LWG9_9ACTN</name>
<dbReference type="Proteomes" id="UP000037251">
    <property type="component" value="Unassembled WGS sequence"/>
</dbReference>
<dbReference type="eggNOG" id="ENOG5033TK9">
    <property type="taxonomic scope" value="Bacteria"/>
</dbReference>
<protein>
    <submittedName>
        <fullName evidence="1">Uncharacterized protein</fullName>
    </submittedName>
</protein>
<keyword evidence="2" id="KW-1185">Reference proteome</keyword>
<reference evidence="2" key="1">
    <citation type="submission" date="2015-07" db="EMBL/GenBank/DDBJ databases">
        <authorList>
            <person name="Ju K.-S."/>
            <person name="Doroghazi J.R."/>
            <person name="Metcalf W.W."/>
        </authorList>
    </citation>
    <scope>NUCLEOTIDE SEQUENCE [LARGE SCALE GENOMIC DNA]</scope>
    <source>
        <strain evidence="2">NRRL 2290</strain>
    </source>
</reference>
<dbReference type="PATRIC" id="fig|67356.5.peg.1015"/>
<dbReference type="RefSeq" id="WP_030045675.1">
    <property type="nucleotide sequence ID" value="NZ_KL575674.1"/>
</dbReference>
<proteinExistence type="predicted"/>
<comment type="caution">
    <text evidence="1">The sequence shown here is derived from an EMBL/GenBank/DDBJ whole genome shotgun (WGS) entry which is preliminary data.</text>
</comment>
<organism evidence="1 2">
    <name type="scientific">Streptomyces resistomycificus</name>
    <dbReference type="NCBI Taxonomy" id="67356"/>
    <lineage>
        <taxon>Bacteria</taxon>
        <taxon>Bacillati</taxon>
        <taxon>Actinomycetota</taxon>
        <taxon>Actinomycetes</taxon>
        <taxon>Kitasatosporales</taxon>
        <taxon>Streptomycetaceae</taxon>
        <taxon>Streptomyces</taxon>
        <taxon>Streptomyces aurantiacus group</taxon>
    </lineage>
</organism>
<dbReference type="AlphaFoldDB" id="A0A0L8LWG9"/>
<dbReference type="OrthoDB" id="4535590at2"/>
<evidence type="ECO:0000313" key="1">
    <source>
        <dbReference type="EMBL" id="KOG42424.1"/>
    </source>
</evidence>
<gene>
    <name evidence="1" type="ORF">ADK37_04655</name>
</gene>
<accession>A0A0L8LWG9</accession>
<evidence type="ECO:0000313" key="2">
    <source>
        <dbReference type="Proteomes" id="UP000037251"/>
    </source>
</evidence>
<dbReference type="EMBL" id="LGUS01000024">
    <property type="protein sequence ID" value="KOG42424.1"/>
    <property type="molecule type" value="Genomic_DNA"/>
</dbReference>